<dbReference type="NCBIfam" id="TIGR03696">
    <property type="entry name" value="Rhs_assc_core"/>
    <property type="match status" value="1"/>
</dbReference>
<dbReference type="Pfam" id="PF14449">
    <property type="entry name" value="PT-TG"/>
    <property type="match status" value="1"/>
</dbReference>
<evidence type="ECO:0000256" key="1">
    <source>
        <dbReference type="ARBA" id="ARBA00004613"/>
    </source>
</evidence>
<name>A0A5P9CNH4_9VIBR</name>
<evidence type="ECO:0000256" key="2">
    <source>
        <dbReference type="ARBA" id="ARBA00022525"/>
    </source>
</evidence>
<dbReference type="Gene3D" id="2.180.10.10">
    <property type="entry name" value="RHS repeat-associated core"/>
    <property type="match status" value="2"/>
</dbReference>
<accession>A0A5P9CNH4</accession>
<dbReference type="EC" id="3.1.-.-" evidence="5"/>
<dbReference type="InterPro" id="IPR027797">
    <property type="entry name" value="PT-TG_dom"/>
</dbReference>
<proteinExistence type="predicted"/>
<keyword evidence="3" id="KW-0175">Coiled coil</keyword>
<evidence type="ECO:0000256" key="3">
    <source>
        <dbReference type="SAM" id="Coils"/>
    </source>
</evidence>
<dbReference type="PANTHER" id="PTHR32305">
    <property type="match status" value="1"/>
</dbReference>
<organism evidence="5 6">
    <name type="scientific">Vibrio aquimaris</name>
    <dbReference type="NCBI Taxonomy" id="2587862"/>
    <lineage>
        <taxon>Bacteria</taxon>
        <taxon>Pseudomonadati</taxon>
        <taxon>Pseudomonadota</taxon>
        <taxon>Gammaproteobacteria</taxon>
        <taxon>Vibrionales</taxon>
        <taxon>Vibrionaceae</taxon>
        <taxon>Vibrio</taxon>
    </lineage>
</organism>
<evidence type="ECO:0000313" key="5">
    <source>
        <dbReference type="EMBL" id="QFT27774.1"/>
    </source>
</evidence>
<geneLocation type="plasmid" evidence="6">
    <name>pthaf100_a</name>
</geneLocation>
<dbReference type="EMBL" id="CP045351">
    <property type="protein sequence ID" value="QFT27774.1"/>
    <property type="molecule type" value="Genomic_DNA"/>
</dbReference>
<reference evidence="5 6" key="1">
    <citation type="submission" date="2019-10" db="EMBL/GenBank/DDBJ databases">
        <title>Complete genome sequence of Vibrio sp. strain THAF100, isolated from non-filtered water from the water column of tank 6 of a marine aquarium containing stony-coral fragments. Water maintained at 26 degree C.</title>
        <authorList>
            <person name="Ruckert C."/>
            <person name="Franco A."/>
            <person name="Kalinowski J."/>
            <person name="Glaeser S."/>
        </authorList>
    </citation>
    <scope>NUCLEOTIDE SEQUENCE [LARGE SCALE GENOMIC DNA]</scope>
    <source>
        <strain evidence="5 6">THAF100</strain>
        <plasmid evidence="6">pthaf100_a</plasmid>
    </source>
</reference>
<evidence type="ECO:0000259" key="4">
    <source>
        <dbReference type="Pfam" id="PF14449"/>
    </source>
</evidence>
<sequence>MFVVSSAHATRVDVYMKDVSRDTYQFYAKLVEPRPMVLIHGDVVTPIPLGPETPEIERTSYLRVWKQGSQWKAERFTPKQTTQYNEFVRTSQKNKLARAAHNSYSSSSSVYVRMGSYKFSINNYKSSPSVVQSGIVSGLIKSQFAYPYASFAQTENSISVDSYVTDGGQAALSLSIPFAQTQARLSFVENSYRIEGLESLKADPSVTVNTAGNLTTIDVEHEDKVVSYFFKTQTWVDDASGIKNANGSGWAKAPYQANYLSAIGQCERLKSQSEPSCYLPIQLDYGRSANLNKFPYLAGWKDDKQVVTNNYKYMGGVMAIVSRDTKQTSGSSRAKSTYSYTVNASGQPQFLSQESVPNPSSNTRNLTTYITHGDYAGLANKIERFGHIDNTEYRLSETDIEWRLTSNGQAQKARVVESVYDIDGNISQTKTIENSYDDQNRLEKRITITDNNNGEQVEDQVEYRFENDYAVGKIERRSVISPAYENGVSDQLVKEFEYVYRDDKLVEQITRQGGYTTSDAVTQDAKGRVTARVRKVNGQVVLRETSQYTGDNLTQRCENGQCIDYQYRTTATGRVETSSINGTPYEETHYDDKNRVVAKTARGITKKTEFYAIDDVPARLNEWVAVCPSDTVSVVYNATPSAMTCVTSRGQYQILKGMDDRFIISAELKQDKYSKQLLLPHFEGDEAVTYAVKGDAETREIEYEVNGQSESRSELLDNVTESYDKWGNVVRRYHDITGLLYQVDDHLGNTIRFTYNALGKLTSSELNSNPETKIVYVYDARGQRTQTIDPSRGDWKYHYNLKGQLAWQQDANGDRTEFSYDNFNRVIRMSTPESTVCYEFPTKLPLAEPKRVVKVAGRQQTCANQETIYEEVNTYEWPNGWLKKREITLEDGYTQTTSYEYNSNGQVKKETTPSRLGNEFALEIGYSNGSPYKWTNAQTGELYKEILAKDAQQRVTNVRFGNGLEEFYRYDRVSGQLLEQSATRSGSLVYRYEYRYNSDDLLSSRKRHFYYRNRSETSFEDEYRYDEQDRLKAHTIKQFCANGICQEINANGFISATSEFEYDKYGNITYKTGVGDYYYESADPFKLTRLEEENGETRHFTYDKNGNMLSDGLRQFRYESNRLVYVGRVSDNQDNTVVDRDETRFTYGPDGQQIVRTDKRFDVSSLEWVTEKSFSSGAYTYNQTSGNKQYETYGGNGFALTCSESSCSVAYSHTDRLGQQIMVTNAEGTITSQTFTDPFGSTHNVLMPEMDDAFAVSPTYSSMFGHVGVAGFDLIHMKGRVYDPYLARFIQADAFIKGKESVANYNRYTFNLNNPVNNIDPSGYFSFGGAFKSIGRGFKSLGKEIGRGFKKLAREASRVANQIRAEAKRAESRVRNEVKRAESRVRNEVQRVERQIRHEAKRFERRARHEVGRWESDVRHGVKIVGQMIKENPEMVLAMAVAAWVSPYAMTYFSEVMVAQFGAGMVATSLAGAATGATVAATSHVISSKGDLKGIEKSILHGALTGGIAAGVAHGLMETQYMIDLVGEGTTLANTVSNVIKSVGMAGADSLIYDRDFSDTFLASFLQTTANGYIHQYTQNLTTLVQSFVSGVVGGMITSEIYGGDFATNFAHGFIGSYIDYTQNELGGMFDFDFSLVEAVELTMDFIPVVSNLKAAYEFSTGETIFGGVELGDLDRNLAGATILLGPVGKAAVKTGKVAYTVAKHSDEAVDMLTASSKVHDATNVASFEKLRSSLAAEEIIKADRVGTALTKQDKNHLAASFLTKDQLAAGKVFIIRGGDGVQRTLLQTKGTLDGKSGVFEYLLESDGTVSHQLFKKGRINGVPTKITQ</sequence>
<comment type="subcellular location">
    <subcellularLocation>
        <location evidence="1">Secreted</location>
    </subcellularLocation>
</comment>
<feature type="coiled-coil region" evidence="3">
    <location>
        <begin position="1353"/>
        <end position="1395"/>
    </location>
</feature>
<dbReference type="KEGG" id="vaq:FIV01_15405"/>
<dbReference type="InterPro" id="IPR050708">
    <property type="entry name" value="T6SS_VgrG/RHS"/>
</dbReference>
<keyword evidence="6" id="KW-1185">Reference proteome</keyword>
<keyword evidence="5" id="KW-0378">Hydrolase</keyword>
<dbReference type="PANTHER" id="PTHR32305:SF15">
    <property type="entry name" value="PROTEIN RHSA-RELATED"/>
    <property type="match status" value="1"/>
</dbReference>
<feature type="domain" description="Pre-toxin TG" evidence="4">
    <location>
        <begin position="1638"/>
        <end position="1695"/>
    </location>
</feature>
<dbReference type="InterPro" id="IPR022385">
    <property type="entry name" value="Rhs_assc_core"/>
</dbReference>
<gene>
    <name evidence="5" type="primary">wapA2</name>
    <name evidence="5" type="ORF">FIV01_15405</name>
</gene>
<keyword evidence="5" id="KW-0614">Plasmid</keyword>
<dbReference type="GO" id="GO:0005576">
    <property type="term" value="C:extracellular region"/>
    <property type="evidence" value="ECO:0007669"/>
    <property type="project" value="UniProtKB-SubCell"/>
</dbReference>
<evidence type="ECO:0000313" key="6">
    <source>
        <dbReference type="Proteomes" id="UP000326936"/>
    </source>
</evidence>
<dbReference type="Proteomes" id="UP000326936">
    <property type="component" value="Plasmid pTHAF100_a"/>
</dbReference>
<keyword evidence="2" id="KW-0964">Secreted</keyword>
<protein>
    <submittedName>
        <fullName evidence="5">tRNA(Glu)-specific nuclease WapA</fullName>
        <ecNumber evidence="5">3.1.-.-</ecNumber>
    </submittedName>
</protein>
<dbReference type="GO" id="GO:0016787">
    <property type="term" value="F:hydrolase activity"/>
    <property type="evidence" value="ECO:0007669"/>
    <property type="project" value="UniProtKB-KW"/>
</dbReference>